<protein>
    <recommendedName>
        <fullName evidence="1">HTH cro/C1-type domain-containing protein</fullName>
    </recommendedName>
</protein>
<dbReference type="EMBL" id="AHAE01000032">
    <property type="protein sequence ID" value="EJZ82450.1"/>
    <property type="molecule type" value="Genomic_DNA"/>
</dbReference>
<comment type="caution">
    <text evidence="2">The sequence shown here is derived from an EMBL/GenBank/DDBJ whole genome shotgun (WGS) entry which is preliminary data.</text>
</comment>
<name>I7KJD6_9CORY</name>
<reference evidence="2 5" key="1">
    <citation type="journal article" date="2012" name="J. Bacteriol.">
        <title>Draft Genome Sequence of Turicella otitidis ATCC 51513, Isolated from Middle Ear Fluid from a Child with Otitis Media.</title>
        <authorList>
            <person name="Brinkrolf K."/>
            <person name="Schneider J."/>
            <person name="Knecht M."/>
            <person name="Ruckert C."/>
            <person name="Tauch A."/>
        </authorList>
    </citation>
    <scope>NUCLEOTIDE SEQUENCE [LARGE SCALE GENOMIC DNA]</scope>
    <source>
        <strain evidence="2 5">ATCC 51513</strain>
    </source>
</reference>
<dbReference type="Gene3D" id="1.10.10.10">
    <property type="entry name" value="Winged helix-like DNA-binding domain superfamily/Winged helix DNA-binding domain"/>
    <property type="match status" value="1"/>
</dbReference>
<dbReference type="RefSeq" id="WP_004600565.1">
    <property type="nucleotide sequence ID" value="NZ_HF541866.1"/>
</dbReference>
<dbReference type="AlphaFoldDB" id="I7KJD6"/>
<dbReference type="eggNOG" id="COG2522">
    <property type="taxonomic scope" value="Bacteria"/>
</dbReference>
<dbReference type="PROSITE" id="PS50943">
    <property type="entry name" value="HTH_CROC1"/>
    <property type="match status" value="1"/>
</dbReference>
<dbReference type="InterPro" id="IPR001387">
    <property type="entry name" value="Cro/C1-type_HTH"/>
</dbReference>
<gene>
    <name evidence="2" type="ORF">BN46_0823</name>
    <name evidence="3" type="ORF">HMPREF9719_00675</name>
</gene>
<dbReference type="InterPro" id="IPR036388">
    <property type="entry name" value="WH-like_DNA-bd_sf"/>
</dbReference>
<feature type="domain" description="HTH cro/C1-type" evidence="1">
    <location>
        <begin position="140"/>
        <end position="161"/>
    </location>
</feature>
<reference evidence="3 4" key="2">
    <citation type="submission" date="2012-08" db="EMBL/GenBank/DDBJ databases">
        <title>The Genome Sequence of Turicella otitidis ATCC 51513.</title>
        <authorList>
            <consortium name="The Broad Institute Genome Sequencing Platform"/>
            <person name="Earl A."/>
            <person name="Ward D."/>
            <person name="Feldgarden M."/>
            <person name="Gevers D."/>
            <person name="Huys G."/>
            <person name="Walker B."/>
            <person name="Young S.K."/>
            <person name="Zeng Q."/>
            <person name="Gargeya S."/>
            <person name="Fitzgerald M."/>
            <person name="Haas B."/>
            <person name="Abouelleil A."/>
            <person name="Alvarado L."/>
            <person name="Arachchi H.M."/>
            <person name="Berlin A.M."/>
            <person name="Chapman S.B."/>
            <person name="Goldberg J."/>
            <person name="Griggs A."/>
            <person name="Gujja S."/>
            <person name="Hansen M."/>
            <person name="Howarth C."/>
            <person name="Imamovic A."/>
            <person name="Larimer J."/>
            <person name="McCowen C."/>
            <person name="Montmayeur A."/>
            <person name="Murphy C."/>
            <person name="Neiman D."/>
            <person name="Pearson M."/>
            <person name="Priest M."/>
            <person name="Roberts A."/>
            <person name="Saif S."/>
            <person name="Shea T."/>
            <person name="Sisk P."/>
            <person name="Sykes S."/>
            <person name="Wortman J."/>
            <person name="Nusbaum C."/>
            <person name="Birren B."/>
        </authorList>
    </citation>
    <scope>NUCLEOTIDE SEQUENCE [LARGE SCALE GENOMIC DNA]</scope>
    <source>
        <strain evidence="3 4">ATCC 51513</strain>
    </source>
</reference>
<organism evidence="2 5">
    <name type="scientific">Corynebacterium otitidis ATCC 51513</name>
    <dbReference type="NCBI Taxonomy" id="883169"/>
    <lineage>
        <taxon>Bacteria</taxon>
        <taxon>Bacillati</taxon>
        <taxon>Actinomycetota</taxon>
        <taxon>Actinomycetes</taxon>
        <taxon>Mycobacteriales</taxon>
        <taxon>Corynebacteriaceae</taxon>
        <taxon>Corynebacterium</taxon>
    </lineage>
</organism>
<evidence type="ECO:0000259" key="1">
    <source>
        <dbReference type="PROSITE" id="PS50943"/>
    </source>
</evidence>
<keyword evidence="4" id="KW-1185">Reference proteome</keyword>
<evidence type="ECO:0000313" key="3">
    <source>
        <dbReference type="EMBL" id="EJZ82450.1"/>
    </source>
</evidence>
<accession>I7KJD6</accession>
<dbReference type="OrthoDB" id="5184241at2"/>
<dbReference type="HOGENOM" id="CLU_077332_3_0_11"/>
<dbReference type="Proteomes" id="UP000011016">
    <property type="component" value="Unassembled WGS sequence"/>
</dbReference>
<evidence type="ECO:0000313" key="2">
    <source>
        <dbReference type="EMBL" id="CCI83555.1"/>
    </source>
</evidence>
<dbReference type="Proteomes" id="UP000006078">
    <property type="component" value="Unassembled WGS sequence"/>
</dbReference>
<dbReference type="PATRIC" id="fig|883169.3.peg.645"/>
<proteinExistence type="predicted"/>
<dbReference type="STRING" id="29321.AAV33_00220"/>
<evidence type="ECO:0000313" key="4">
    <source>
        <dbReference type="Proteomes" id="UP000006078"/>
    </source>
</evidence>
<sequence>MLAIHARYRGTATRRAALVEESAKALSRMPGVGRFEELGVEDRRAPVESPEALCDVVMALIADGEWALGIGIAPGDADATGLATASLPERARAGHVGCQVSPAVDKSATKASNIAAAFALLSHVLNRRSPEGREATSLVRRGYTQTEAAEALGVSKQAVSQRLAAAGWRAEAAGWQLAVNLVTEAAA</sequence>
<evidence type="ECO:0000313" key="5">
    <source>
        <dbReference type="Proteomes" id="UP000011016"/>
    </source>
</evidence>
<dbReference type="CDD" id="cd00093">
    <property type="entry name" value="HTH_XRE"/>
    <property type="match status" value="1"/>
</dbReference>
<dbReference type="EMBL" id="CAJZ01000114">
    <property type="protein sequence ID" value="CCI83555.1"/>
    <property type="molecule type" value="Genomic_DNA"/>
</dbReference>